<keyword evidence="1" id="KW-1133">Transmembrane helix</keyword>
<evidence type="ECO:0008006" key="4">
    <source>
        <dbReference type="Google" id="ProtNLM"/>
    </source>
</evidence>
<accession>A0AAE0C398</accession>
<dbReference type="AlphaFoldDB" id="A0AAE0C398"/>
<proteinExistence type="predicted"/>
<evidence type="ECO:0000313" key="3">
    <source>
        <dbReference type="Proteomes" id="UP001190700"/>
    </source>
</evidence>
<dbReference type="Proteomes" id="UP001190700">
    <property type="component" value="Unassembled WGS sequence"/>
</dbReference>
<name>A0AAE0C398_9CHLO</name>
<dbReference type="SUPFAM" id="SSF49785">
    <property type="entry name" value="Galactose-binding domain-like"/>
    <property type="match status" value="1"/>
</dbReference>
<reference evidence="2 3" key="1">
    <citation type="journal article" date="2015" name="Genome Biol. Evol.">
        <title>Comparative Genomics of a Bacterivorous Green Alga Reveals Evolutionary Causalities and Consequences of Phago-Mixotrophic Mode of Nutrition.</title>
        <authorList>
            <person name="Burns J.A."/>
            <person name="Paasch A."/>
            <person name="Narechania A."/>
            <person name="Kim E."/>
        </authorList>
    </citation>
    <scope>NUCLEOTIDE SEQUENCE [LARGE SCALE GENOMIC DNA]</scope>
    <source>
        <strain evidence="2 3">PLY_AMNH</strain>
    </source>
</reference>
<keyword evidence="3" id="KW-1185">Reference proteome</keyword>
<evidence type="ECO:0000313" key="2">
    <source>
        <dbReference type="EMBL" id="KAK3246537.1"/>
    </source>
</evidence>
<feature type="non-terminal residue" evidence="2">
    <location>
        <position position="1"/>
    </location>
</feature>
<dbReference type="EMBL" id="LGRX02029715">
    <property type="protein sequence ID" value="KAK3246537.1"/>
    <property type="molecule type" value="Genomic_DNA"/>
</dbReference>
<comment type="caution">
    <text evidence="2">The sequence shown here is derived from an EMBL/GenBank/DDBJ whole genome shotgun (WGS) entry which is preliminary data.</text>
</comment>
<dbReference type="InterPro" id="IPR008979">
    <property type="entry name" value="Galactose-bd-like_sf"/>
</dbReference>
<gene>
    <name evidence="2" type="ORF">CYMTET_43931</name>
</gene>
<feature type="transmembrane region" description="Helical" evidence="1">
    <location>
        <begin position="176"/>
        <end position="201"/>
    </location>
</feature>
<organism evidence="2 3">
    <name type="scientific">Cymbomonas tetramitiformis</name>
    <dbReference type="NCBI Taxonomy" id="36881"/>
    <lineage>
        <taxon>Eukaryota</taxon>
        <taxon>Viridiplantae</taxon>
        <taxon>Chlorophyta</taxon>
        <taxon>Pyramimonadophyceae</taxon>
        <taxon>Pyramimonadales</taxon>
        <taxon>Pyramimonadaceae</taxon>
        <taxon>Cymbomonas</taxon>
    </lineage>
</organism>
<protein>
    <recommendedName>
        <fullName evidence="4">Fucolectin tachylectin-4 pentraxin-1 domain-containing protein</fullName>
    </recommendedName>
</protein>
<dbReference type="Gene3D" id="2.60.120.260">
    <property type="entry name" value="Galactose-binding domain-like"/>
    <property type="match status" value="1"/>
</dbReference>
<evidence type="ECO:0000256" key="1">
    <source>
        <dbReference type="SAM" id="Phobius"/>
    </source>
</evidence>
<keyword evidence="1" id="KW-0472">Membrane</keyword>
<sequence length="249" mass="26232">PNLAAQGRAISMGSTSMSSQYAGSAAVNAIESDWKRTGLLAHTSGGAGETSPWWQVELTQSFQIGTVLILNDVGECGSRFLKGWQCNGTLDGESFFGPGEGAVVGVSDRPCVGDICSGTACGSIHIPSLTDWYSIDCGVTCIRLPRVPSSTSTATFPATPSSVFTATFPSFSATSYSLFTTAAFAFITTALSFITASFSFITTSFSFITASFSRNTTTFTLNTTSSFSFYIPPAISRAFPSCQFTSTYL</sequence>
<keyword evidence="1" id="KW-0812">Transmembrane</keyword>